<dbReference type="RefSeq" id="WP_330194577.1">
    <property type="nucleotide sequence ID" value="NZ_JAZDRO010000001.1"/>
</dbReference>
<organism evidence="2 3">
    <name type="scientific">Hyphobacterium marinum</name>
    <dbReference type="NCBI Taxonomy" id="3116574"/>
    <lineage>
        <taxon>Bacteria</taxon>
        <taxon>Pseudomonadati</taxon>
        <taxon>Pseudomonadota</taxon>
        <taxon>Alphaproteobacteria</taxon>
        <taxon>Maricaulales</taxon>
        <taxon>Maricaulaceae</taxon>
        <taxon>Hyphobacterium</taxon>
    </lineage>
</organism>
<feature type="transmembrane region" description="Helical" evidence="1">
    <location>
        <begin position="56"/>
        <end position="76"/>
    </location>
</feature>
<keyword evidence="1" id="KW-1133">Transmembrane helix</keyword>
<evidence type="ECO:0000256" key="1">
    <source>
        <dbReference type="SAM" id="Phobius"/>
    </source>
</evidence>
<feature type="transmembrane region" description="Helical" evidence="1">
    <location>
        <begin position="31"/>
        <end position="50"/>
    </location>
</feature>
<dbReference type="Proteomes" id="UP001310692">
    <property type="component" value="Unassembled WGS sequence"/>
</dbReference>
<keyword evidence="1" id="KW-0812">Transmembrane</keyword>
<protein>
    <submittedName>
        <fullName evidence="2">DUF2189 domain-containing protein</fullName>
    </submittedName>
</protein>
<accession>A0ABU7LU45</accession>
<keyword evidence="3" id="KW-1185">Reference proteome</keyword>
<gene>
    <name evidence="2" type="ORF">V0U35_00120</name>
</gene>
<feature type="transmembrane region" description="Helical" evidence="1">
    <location>
        <begin position="104"/>
        <end position="131"/>
    </location>
</feature>
<sequence>MVTLQTVRRDAPWSWLKAGWRDLVRAPMVSIGYGLIFVVTGLAITAGLWSLGMTSWIPVATAGFALVAPAFAIGFYQVSRKLDAGETPRFSHVWLLRPGKITQVALLGVFLIILLLFWVLIAQALYAYFAFGNFRPIGEFSSFALATPRGLTLLAVGTIAGGILAAFAFSISALAFPMLVDQEVDAVTALVASVMAVRAQPFVMLTWAWLIAFWTILGTVAFLLGLAVIFPWLGHASWRAYQDFSPVPSPSRASAAAS</sequence>
<dbReference type="Pfam" id="PF09955">
    <property type="entry name" value="DUF2189"/>
    <property type="match status" value="1"/>
</dbReference>
<dbReference type="InterPro" id="IPR018692">
    <property type="entry name" value="DUF2189"/>
</dbReference>
<dbReference type="EMBL" id="JAZDRO010000001">
    <property type="protein sequence ID" value="MEE2565070.1"/>
    <property type="molecule type" value="Genomic_DNA"/>
</dbReference>
<evidence type="ECO:0000313" key="3">
    <source>
        <dbReference type="Proteomes" id="UP001310692"/>
    </source>
</evidence>
<proteinExistence type="predicted"/>
<comment type="caution">
    <text evidence="2">The sequence shown here is derived from an EMBL/GenBank/DDBJ whole genome shotgun (WGS) entry which is preliminary data.</text>
</comment>
<keyword evidence="1" id="KW-0472">Membrane</keyword>
<feature type="transmembrane region" description="Helical" evidence="1">
    <location>
        <begin position="211"/>
        <end position="233"/>
    </location>
</feature>
<feature type="transmembrane region" description="Helical" evidence="1">
    <location>
        <begin position="186"/>
        <end position="205"/>
    </location>
</feature>
<reference evidence="2 3" key="1">
    <citation type="submission" date="2024-01" db="EMBL/GenBank/DDBJ databases">
        <title>Hyphobacterium bacterium isolated from marine sediment.</title>
        <authorList>
            <person name="Zhao S."/>
        </authorList>
    </citation>
    <scope>NUCLEOTIDE SEQUENCE [LARGE SCALE GENOMIC DNA]</scope>
    <source>
        <strain evidence="2 3">Y60-23</strain>
    </source>
</reference>
<name>A0ABU7LU45_9PROT</name>
<evidence type="ECO:0000313" key="2">
    <source>
        <dbReference type="EMBL" id="MEE2565070.1"/>
    </source>
</evidence>
<feature type="transmembrane region" description="Helical" evidence="1">
    <location>
        <begin position="151"/>
        <end position="174"/>
    </location>
</feature>